<organism evidence="2 3">
    <name type="scientific">Azospirillum griseum</name>
    <dbReference type="NCBI Taxonomy" id="2496639"/>
    <lineage>
        <taxon>Bacteria</taxon>
        <taxon>Pseudomonadati</taxon>
        <taxon>Pseudomonadota</taxon>
        <taxon>Alphaproteobacteria</taxon>
        <taxon>Rhodospirillales</taxon>
        <taxon>Azospirillaceae</taxon>
        <taxon>Azospirillum</taxon>
    </lineage>
</organism>
<dbReference type="SUPFAM" id="SSF46689">
    <property type="entry name" value="Homeodomain-like"/>
    <property type="match status" value="1"/>
</dbReference>
<comment type="caution">
    <text evidence="2">The sequence shown here is derived from an EMBL/GenBank/DDBJ whole genome shotgun (WGS) entry which is preliminary data.</text>
</comment>
<dbReference type="PANTHER" id="PTHR33215">
    <property type="entry name" value="PROTEIN DISTAL ANTENNA"/>
    <property type="match status" value="1"/>
</dbReference>
<dbReference type="PANTHER" id="PTHR33215:SF13">
    <property type="entry name" value="PROTEIN DISTAL ANTENNA"/>
    <property type="match status" value="1"/>
</dbReference>
<dbReference type="InterPro" id="IPR009057">
    <property type="entry name" value="Homeodomain-like_sf"/>
</dbReference>
<name>A0A3S0R5N5_9PROT</name>
<accession>A0A3S0R5N5</accession>
<dbReference type="GO" id="GO:0006313">
    <property type="term" value="P:DNA transposition"/>
    <property type="evidence" value="ECO:0007669"/>
    <property type="project" value="InterPro"/>
</dbReference>
<dbReference type="InterPro" id="IPR051839">
    <property type="entry name" value="RD_transcriptional_regulator"/>
</dbReference>
<evidence type="ECO:0000256" key="1">
    <source>
        <dbReference type="SAM" id="MobiDB-lite"/>
    </source>
</evidence>
<dbReference type="GO" id="GO:0004803">
    <property type="term" value="F:transposase activity"/>
    <property type="evidence" value="ECO:0007669"/>
    <property type="project" value="InterPro"/>
</dbReference>
<evidence type="ECO:0000313" key="2">
    <source>
        <dbReference type="EMBL" id="RTR14624.1"/>
    </source>
</evidence>
<dbReference type="Pfam" id="PF01527">
    <property type="entry name" value="HTH_Tnp_1"/>
    <property type="match status" value="1"/>
</dbReference>
<proteinExistence type="predicted"/>
<dbReference type="OrthoDB" id="9803878at2"/>
<protein>
    <submittedName>
        <fullName evidence="2">Transposase</fullName>
    </submittedName>
</protein>
<feature type="non-terminal residue" evidence="2">
    <location>
        <position position="122"/>
    </location>
</feature>
<dbReference type="Gene3D" id="1.10.10.60">
    <property type="entry name" value="Homeodomain-like"/>
    <property type="match status" value="1"/>
</dbReference>
<dbReference type="EMBL" id="RXMA01000038">
    <property type="protein sequence ID" value="RTR14624.1"/>
    <property type="molecule type" value="Genomic_DNA"/>
</dbReference>
<dbReference type="GO" id="GO:0003677">
    <property type="term" value="F:DNA binding"/>
    <property type="evidence" value="ECO:0007669"/>
    <property type="project" value="InterPro"/>
</dbReference>
<evidence type="ECO:0000313" key="3">
    <source>
        <dbReference type="Proteomes" id="UP000277007"/>
    </source>
</evidence>
<feature type="region of interest" description="Disordered" evidence="1">
    <location>
        <begin position="47"/>
        <end position="70"/>
    </location>
</feature>
<gene>
    <name evidence="2" type="ORF">EJ903_23790</name>
</gene>
<sequence>MTTTRRIFTDEFKQEAVALLASSGRSLAQIARELGVQPSVLRKWQRRLTGSGGPPMPPIQRAAAPLTTGADQASEIARLKRELARVQMERDILKKLWPSSRKHRDEVPNHCGLLRRIPGSGA</sequence>
<reference evidence="2 3" key="1">
    <citation type="submission" date="2018-12" db="EMBL/GenBank/DDBJ databases">
        <authorList>
            <person name="Yang Y."/>
        </authorList>
    </citation>
    <scope>NUCLEOTIDE SEQUENCE [LARGE SCALE GENOMIC DNA]</scope>
    <source>
        <strain evidence="2 3">L-25-5w-1</strain>
    </source>
</reference>
<dbReference type="RefSeq" id="WP_148105301.1">
    <property type="nucleotide sequence ID" value="NZ_RXMA01000038.1"/>
</dbReference>
<keyword evidence="3" id="KW-1185">Reference proteome</keyword>
<dbReference type="AlphaFoldDB" id="A0A3S0R5N5"/>
<dbReference type="Proteomes" id="UP000277007">
    <property type="component" value="Unassembled WGS sequence"/>
</dbReference>
<dbReference type="InterPro" id="IPR002514">
    <property type="entry name" value="Transposase_8"/>
</dbReference>
<feature type="region of interest" description="Disordered" evidence="1">
    <location>
        <begin position="101"/>
        <end position="122"/>
    </location>
</feature>